<name>A0ACB8XEN8_ARCLA</name>
<dbReference type="Proteomes" id="UP001055879">
    <property type="component" value="Linkage Group LG18"/>
</dbReference>
<sequence length="274" mass="31895">MGRAKVVMEAIKDDKKRNITFQRRKENMIKKALELTTLCDVNISIILCTTDKDQQPQIFPQDSHHKLKTLIDLYRTKCITSPREIRSHSCSNVSDFFIDRKIKIEQELAKAKKKNLEAKYPTWFDFLNHFSQGQLLEFALGSDRKIDHVQTKKSSIPKNLDPTMDYNNNVHHSVNNLTIEQQLNLVTEFLMNDDDNFDTYFQPPPEAVVNNNFPAMEYNNNCSCYYDHQCDLFINQPYSNPSSLTEIMVMGNNNNCSCNYDHNFDVQPPPQMIV</sequence>
<keyword evidence="2" id="KW-1185">Reference proteome</keyword>
<protein>
    <submittedName>
        <fullName evidence="1">Uncharacterized protein</fullName>
    </submittedName>
</protein>
<organism evidence="1 2">
    <name type="scientific">Arctium lappa</name>
    <name type="common">Greater burdock</name>
    <name type="synonym">Lappa major</name>
    <dbReference type="NCBI Taxonomy" id="4217"/>
    <lineage>
        <taxon>Eukaryota</taxon>
        <taxon>Viridiplantae</taxon>
        <taxon>Streptophyta</taxon>
        <taxon>Embryophyta</taxon>
        <taxon>Tracheophyta</taxon>
        <taxon>Spermatophyta</taxon>
        <taxon>Magnoliopsida</taxon>
        <taxon>eudicotyledons</taxon>
        <taxon>Gunneridae</taxon>
        <taxon>Pentapetalae</taxon>
        <taxon>asterids</taxon>
        <taxon>campanulids</taxon>
        <taxon>Asterales</taxon>
        <taxon>Asteraceae</taxon>
        <taxon>Carduoideae</taxon>
        <taxon>Cardueae</taxon>
        <taxon>Arctiinae</taxon>
        <taxon>Arctium</taxon>
    </lineage>
</organism>
<reference evidence="2" key="1">
    <citation type="journal article" date="2022" name="Mol. Ecol. Resour.">
        <title>The genomes of chicory, endive, great burdock and yacon provide insights into Asteraceae palaeo-polyploidization history and plant inulin production.</title>
        <authorList>
            <person name="Fan W."/>
            <person name="Wang S."/>
            <person name="Wang H."/>
            <person name="Wang A."/>
            <person name="Jiang F."/>
            <person name="Liu H."/>
            <person name="Zhao H."/>
            <person name="Xu D."/>
            <person name="Zhang Y."/>
        </authorList>
    </citation>
    <scope>NUCLEOTIDE SEQUENCE [LARGE SCALE GENOMIC DNA]</scope>
    <source>
        <strain evidence="2">cv. Niubang</strain>
    </source>
</reference>
<evidence type="ECO:0000313" key="2">
    <source>
        <dbReference type="Proteomes" id="UP001055879"/>
    </source>
</evidence>
<comment type="caution">
    <text evidence="1">The sequence shown here is derived from an EMBL/GenBank/DDBJ whole genome shotgun (WGS) entry which is preliminary data.</text>
</comment>
<evidence type="ECO:0000313" key="1">
    <source>
        <dbReference type="EMBL" id="KAI3665266.1"/>
    </source>
</evidence>
<proteinExistence type="predicted"/>
<gene>
    <name evidence="1" type="ORF">L6452_43890</name>
</gene>
<accession>A0ACB8XEN8</accession>
<reference evidence="1 2" key="2">
    <citation type="journal article" date="2022" name="Mol. Ecol. Resour.">
        <title>The genomes of chicory, endive, great burdock and yacon provide insights into Asteraceae paleo-polyploidization history and plant inulin production.</title>
        <authorList>
            <person name="Fan W."/>
            <person name="Wang S."/>
            <person name="Wang H."/>
            <person name="Wang A."/>
            <person name="Jiang F."/>
            <person name="Liu H."/>
            <person name="Zhao H."/>
            <person name="Xu D."/>
            <person name="Zhang Y."/>
        </authorList>
    </citation>
    <scope>NUCLEOTIDE SEQUENCE [LARGE SCALE GENOMIC DNA]</scope>
    <source>
        <strain evidence="2">cv. Niubang</strain>
    </source>
</reference>
<dbReference type="EMBL" id="CM042064">
    <property type="protein sequence ID" value="KAI3665266.1"/>
    <property type="molecule type" value="Genomic_DNA"/>
</dbReference>